<keyword evidence="3" id="KW-0949">S-adenosyl-L-methionine</keyword>
<evidence type="ECO:0000256" key="2">
    <source>
        <dbReference type="ARBA" id="ARBA00022679"/>
    </source>
</evidence>
<keyword evidence="1" id="KW-0489">Methyltransferase</keyword>
<dbReference type="Proteomes" id="UP000218231">
    <property type="component" value="Unassembled WGS sequence"/>
</dbReference>
<evidence type="ECO:0000256" key="1">
    <source>
        <dbReference type="ARBA" id="ARBA00022603"/>
    </source>
</evidence>
<dbReference type="GO" id="GO:0008168">
    <property type="term" value="F:methyltransferase activity"/>
    <property type="evidence" value="ECO:0007669"/>
    <property type="project" value="UniProtKB-KW"/>
</dbReference>
<dbReference type="GO" id="GO:0032259">
    <property type="term" value="P:methylation"/>
    <property type="evidence" value="ECO:0007669"/>
    <property type="project" value="UniProtKB-KW"/>
</dbReference>
<gene>
    <name evidence="6" type="ORF">WR25_22352</name>
</gene>
<feature type="compositionally biased region" description="Basic and acidic residues" evidence="4">
    <location>
        <begin position="465"/>
        <end position="478"/>
    </location>
</feature>
<evidence type="ECO:0000256" key="3">
    <source>
        <dbReference type="ARBA" id="ARBA00022691"/>
    </source>
</evidence>
<dbReference type="Gene3D" id="3.40.1280.30">
    <property type="match status" value="1"/>
</dbReference>
<name>A0A2A2LJQ2_9BILA</name>
<evidence type="ECO:0000256" key="4">
    <source>
        <dbReference type="SAM" id="MobiDB-lite"/>
    </source>
</evidence>
<accession>A0A2A2LJQ2</accession>
<evidence type="ECO:0000259" key="5">
    <source>
        <dbReference type="PROSITE" id="PS51675"/>
    </source>
</evidence>
<dbReference type="EMBL" id="LIAE01006673">
    <property type="protein sequence ID" value="PAV86379.1"/>
    <property type="molecule type" value="Genomic_DNA"/>
</dbReference>
<dbReference type="InterPro" id="IPR028564">
    <property type="entry name" value="MT_TRM10-typ"/>
</dbReference>
<sequence>MLRNLNIRQFCGLKRIYSIRRCSASNNQPTTSKGLEGEGPELISGVSKQSVDVMQLLPKEFLQESFRNAHKRPLYMSKEKFARRISEIQLFVETFGADALPPLTNEMCYTYMTMGLISERCDYLETLRKQKEYHDRKMNEDRPLISEVNQEKENRGEIVYAPNFNTMFDIKGQDFRKLIDHIFFLRNVWSLTVENRLPQLLVDCQFLRTFGVKTQTKYANEINELHNMNWTSVHPFDISLVNFWPDTSLNEITKRKFYFYYGPSRDPNLANSKPYEPHPFVPKLQSRRLTEAIENAGKDEVIYLSWTSKKALPDTPPANVKYVVLCASNDLDPSTSSLSAAKQLDLPCYRIPTEKHVILYKKHRAIPLRQSAGIMRDYFLGVPLGQAIKTHYNVIGNKIKEDKEVLFDNFKATLISNSEELARAALKNMEYENWLNQSMKPSGSSPSKNPDASQKPQKRHRLHRYTREERNAARRAAEEGQLEMNS</sequence>
<evidence type="ECO:0000313" key="6">
    <source>
        <dbReference type="EMBL" id="PAV86379.1"/>
    </source>
</evidence>
<comment type="caution">
    <text evidence="6">The sequence shown here is derived from an EMBL/GenBank/DDBJ whole genome shotgun (WGS) entry which is preliminary data.</text>
</comment>
<organism evidence="6 7">
    <name type="scientific">Diploscapter pachys</name>
    <dbReference type="NCBI Taxonomy" id="2018661"/>
    <lineage>
        <taxon>Eukaryota</taxon>
        <taxon>Metazoa</taxon>
        <taxon>Ecdysozoa</taxon>
        <taxon>Nematoda</taxon>
        <taxon>Chromadorea</taxon>
        <taxon>Rhabditida</taxon>
        <taxon>Rhabditina</taxon>
        <taxon>Rhabditomorpha</taxon>
        <taxon>Rhabditoidea</taxon>
        <taxon>Rhabditidae</taxon>
        <taxon>Diploscapter</taxon>
    </lineage>
</organism>
<keyword evidence="2" id="KW-0808">Transferase</keyword>
<feature type="region of interest" description="Disordered" evidence="4">
    <location>
        <begin position="436"/>
        <end position="486"/>
    </location>
</feature>
<proteinExistence type="predicted"/>
<keyword evidence="7" id="KW-1185">Reference proteome</keyword>
<feature type="domain" description="SAM-dependent MTase TRM10-type" evidence="5">
    <location>
        <begin position="185"/>
        <end position="401"/>
    </location>
</feature>
<feature type="compositionally biased region" description="Polar residues" evidence="4">
    <location>
        <begin position="436"/>
        <end position="455"/>
    </location>
</feature>
<reference evidence="6 7" key="1">
    <citation type="journal article" date="2017" name="Curr. Biol.">
        <title>Genome architecture and evolution of a unichromosomal asexual nematode.</title>
        <authorList>
            <person name="Fradin H."/>
            <person name="Zegar C."/>
            <person name="Gutwein M."/>
            <person name="Lucas J."/>
            <person name="Kovtun M."/>
            <person name="Corcoran D."/>
            <person name="Baugh L.R."/>
            <person name="Kiontke K."/>
            <person name="Gunsalus K."/>
            <person name="Fitch D.H."/>
            <person name="Piano F."/>
        </authorList>
    </citation>
    <scope>NUCLEOTIDE SEQUENCE [LARGE SCALE GENOMIC DNA]</scope>
    <source>
        <strain evidence="6">PF1309</strain>
    </source>
</reference>
<dbReference type="STRING" id="2018661.A0A2A2LJQ2"/>
<evidence type="ECO:0000313" key="7">
    <source>
        <dbReference type="Proteomes" id="UP000218231"/>
    </source>
</evidence>
<dbReference type="InterPro" id="IPR038459">
    <property type="entry name" value="MT_TRM10-typ_sf"/>
</dbReference>
<dbReference type="PROSITE" id="PS51675">
    <property type="entry name" value="SAM_MT_TRM10"/>
    <property type="match status" value="1"/>
</dbReference>
<protein>
    <recommendedName>
        <fullName evidence="5">SAM-dependent MTase TRM10-type domain-containing protein</fullName>
    </recommendedName>
</protein>
<dbReference type="AlphaFoldDB" id="A0A2A2LJQ2"/>
<dbReference type="OrthoDB" id="5860744at2759"/>